<name>A0ABD1DKD4_CULPP</name>
<keyword evidence="2" id="KW-1185">Reference proteome</keyword>
<organism evidence="1 2">
    <name type="scientific">Culex pipiens pipiens</name>
    <name type="common">Northern house mosquito</name>
    <dbReference type="NCBI Taxonomy" id="38569"/>
    <lineage>
        <taxon>Eukaryota</taxon>
        <taxon>Metazoa</taxon>
        <taxon>Ecdysozoa</taxon>
        <taxon>Arthropoda</taxon>
        <taxon>Hexapoda</taxon>
        <taxon>Insecta</taxon>
        <taxon>Pterygota</taxon>
        <taxon>Neoptera</taxon>
        <taxon>Endopterygota</taxon>
        <taxon>Diptera</taxon>
        <taxon>Nematocera</taxon>
        <taxon>Culicoidea</taxon>
        <taxon>Culicidae</taxon>
        <taxon>Culicinae</taxon>
        <taxon>Culicini</taxon>
        <taxon>Culex</taxon>
        <taxon>Culex</taxon>
    </lineage>
</organism>
<sequence>AVICCENWLRENLSVRDWVRGQVRGRNQKGCPVVMFRCLVCPVSSNRITVST</sequence>
<evidence type="ECO:0000313" key="1">
    <source>
        <dbReference type="EMBL" id="KAL1399427.1"/>
    </source>
</evidence>
<feature type="non-terminal residue" evidence="1">
    <location>
        <position position="1"/>
    </location>
</feature>
<gene>
    <name evidence="1" type="ORF">pipiens_008223</name>
</gene>
<accession>A0ABD1DKD4</accession>
<dbReference type="Proteomes" id="UP001562425">
    <property type="component" value="Unassembled WGS sequence"/>
</dbReference>
<proteinExistence type="predicted"/>
<dbReference type="EMBL" id="JBEHCU010005552">
    <property type="protein sequence ID" value="KAL1399427.1"/>
    <property type="molecule type" value="Genomic_DNA"/>
</dbReference>
<protein>
    <submittedName>
        <fullName evidence="1">Uncharacterized protein</fullName>
    </submittedName>
</protein>
<reference evidence="1 2" key="1">
    <citation type="submission" date="2024-05" db="EMBL/GenBank/DDBJ databases">
        <title>Culex pipiens pipiens assembly and annotation.</title>
        <authorList>
            <person name="Alout H."/>
            <person name="Durand T."/>
        </authorList>
    </citation>
    <scope>NUCLEOTIDE SEQUENCE [LARGE SCALE GENOMIC DNA]</scope>
    <source>
        <strain evidence="1">HA-2024</strain>
        <tissue evidence="1">Whole body</tissue>
    </source>
</reference>
<evidence type="ECO:0000313" key="2">
    <source>
        <dbReference type="Proteomes" id="UP001562425"/>
    </source>
</evidence>
<comment type="caution">
    <text evidence="1">The sequence shown here is derived from an EMBL/GenBank/DDBJ whole genome shotgun (WGS) entry which is preliminary data.</text>
</comment>
<dbReference type="AlphaFoldDB" id="A0ABD1DKD4"/>